<feature type="binding site" evidence="5">
    <location>
        <position position="169"/>
    </location>
    <ligand>
        <name>pyridoxal 5'-phosphate</name>
        <dbReference type="ChEBI" id="CHEBI:597326"/>
    </ligand>
</feature>
<gene>
    <name evidence="5" type="primary">argD</name>
    <name evidence="6" type="ORF">PSTEL_24890</name>
</gene>
<dbReference type="PIRSF" id="PIRSF000521">
    <property type="entry name" value="Transaminase_4ab_Lys_Orn"/>
    <property type="match status" value="1"/>
</dbReference>
<dbReference type="PROSITE" id="PS00600">
    <property type="entry name" value="AA_TRANSFER_CLASS_3"/>
    <property type="match status" value="1"/>
</dbReference>
<feature type="binding site" evidence="5">
    <location>
        <begin position="136"/>
        <end position="137"/>
    </location>
    <ligand>
        <name>pyridoxal 5'-phosphate</name>
        <dbReference type="ChEBI" id="CHEBI:597326"/>
    </ligand>
</feature>
<dbReference type="NCBIfam" id="NF002325">
    <property type="entry name" value="PRK01278.1"/>
    <property type="match status" value="1"/>
</dbReference>
<comment type="miscellaneous">
    <text evidence="5">May also have succinyldiaminopimelate aminotransferase activity, thus carrying out the corresponding step in lysine biosynthesis.</text>
</comment>
<feature type="binding site" evidence="5">
    <location>
        <begin position="254"/>
        <end position="257"/>
    </location>
    <ligand>
        <name>pyridoxal 5'-phosphate</name>
        <dbReference type="ChEBI" id="CHEBI:597326"/>
    </ligand>
</feature>
<dbReference type="GO" id="GO:0005737">
    <property type="term" value="C:cytoplasm"/>
    <property type="evidence" value="ECO:0007669"/>
    <property type="project" value="UniProtKB-SubCell"/>
</dbReference>
<dbReference type="Gene3D" id="3.40.640.10">
    <property type="entry name" value="Type I PLP-dependent aspartate aminotransferase-like (Major domain)"/>
    <property type="match status" value="1"/>
</dbReference>
<dbReference type="InterPro" id="IPR005814">
    <property type="entry name" value="Aminotrans_3"/>
</dbReference>
<dbReference type="NCBIfam" id="TIGR00707">
    <property type="entry name" value="argD"/>
    <property type="match status" value="1"/>
</dbReference>
<keyword evidence="4 5" id="KW-0663">Pyridoxal phosphate</keyword>
<sequence length="433" mass="46942">MSKLTHMDQPDFVQKHIADTGTQAGATGKTEEAVKTAGSGKLEHVFPSYGRYDISLVKGKGSWVWDDKGNKYLDFTCGLAVTSLGHAPEKVGEKLKQQIDTLWHVSNLFHIPGQDRVAELLTANTCADQVFFCNSGAESNEAAIKLARRYHQKVKGTGRYEVITFQQSFHGRTLATLTATGQQKVKDGFLPLPEGFVTVPLHDLPALEAAIGEHTAAIMLEMVLAEGGILEVQPDFLNSVVELCKRHGLLLIVDEVQTGMGRTGKLFAHQHYGIEPDIFTVAKGIASGFPAGLMLAKGYLREAFPPGSHASTFGGTPLATAAMSATIETMLEDNLPQRAAESGEYLKAQLKEKLADCPFVLDIRGKGLLIGIECKEAVGDIVLAGQKRGLLFVTAGTHVIRLLPNLYVSREEIDQAVDILSDLIHTYAKEHQA</sequence>
<keyword evidence="2 5" id="KW-0028">Amino-acid biosynthesis</keyword>
<dbReference type="EC" id="2.6.1.11" evidence="5"/>
<dbReference type="InterPro" id="IPR015424">
    <property type="entry name" value="PyrdxlP-dep_Trfase"/>
</dbReference>
<comment type="similarity">
    <text evidence="5">Belongs to the class-III pyridoxal-phosphate-dependent aminotransferase family. ArgD subfamily.</text>
</comment>
<feature type="modified residue" description="N6-(pyridoxal phosphate)lysine" evidence="5">
    <location>
        <position position="283"/>
    </location>
</feature>
<dbReference type="InterPro" id="IPR049704">
    <property type="entry name" value="Aminotrans_3_PPA_site"/>
</dbReference>
<evidence type="ECO:0000313" key="7">
    <source>
        <dbReference type="Proteomes" id="UP000029507"/>
    </source>
</evidence>
<dbReference type="InterPro" id="IPR004636">
    <property type="entry name" value="AcOrn/SuccOrn_fam"/>
</dbReference>
<dbReference type="Pfam" id="PF00202">
    <property type="entry name" value="Aminotran_3"/>
    <property type="match status" value="1"/>
</dbReference>
<evidence type="ECO:0000256" key="1">
    <source>
        <dbReference type="ARBA" id="ARBA00022576"/>
    </source>
</evidence>
<organism evidence="6 7">
    <name type="scientific">Paenibacillus stellifer</name>
    <dbReference type="NCBI Taxonomy" id="169760"/>
    <lineage>
        <taxon>Bacteria</taxon>
        <taxon>Bacillati</taxon>
        <taxon>Bacillota</taxon>
        <taxon>Bacilli</taxon>
        <taxon>Bacillales</taxon>
        <taxon>Paenibacillaceae</taxon>
        <taxon>Paenibacillus</taxon>
    </lineage>
</organism>
<keyword evidence="7" id="KW-1185">Reference proteome</keyword>
<dbReference type="RefSeq" id="WP_038699242.1">
    <property type="nucleotide sequence ID" value="NZ_CP009286.1"/>
</dbReference>
<accession>A0A089LWG1</accession>
<feature type="binding site" evidence="5">
    <location>
        <position position="311"/>
    </location>
    <ligand>
        <name>N(2)-acetyl-L-ornithine</name>
        <dbReference type="ChEBI" id="CHEBI:57805"/>
    </ligand>
</feature>
<feature type="binding site" evidence="5">
    <location>
        <position position="312"/>
    </location>
    <ligand>
        <name>pyridoxal 5'-phosphate</name>
        <dbReference type="ChEBI" id="CHEBI:597326"/>
    </ligand>
</feature>
<dbReference type="CDD" id="cd00610">
    <property type="entry name" value="OAT_like"/>
    <property type="match status" value="1"/>
</dbReference>
<evidence type="ECO:0000256" key="2">
    <source>
        <dbReference type="ARBA" id="ARBA00022605"/>
    </source>
</evidence>
<evidence type="ECO:0000313" key="6">
    <source>
        <dbReference type="EMBL" id="AIQ65861.1"/>
    </source>
</evidence>
<comment type="pathway">
    <text evidence="5">Amino-acid biosynthesis; L-arginine biosynthesis; N(2)-acetyl-L-ornithine from L-glutamate: step 4/4.</text>
</comment>
<name>A0A089LWG1_9BACL</name>
<reference evidence="6 7" key="1">
    <citation type="submission" date="2014-08" db="EMBL/GenBank/DDBJ databases">
        <title>Comparative genomics of the Paenibacillus odorifer group.</title>
        <authorList>
            <person name="den Bakker H.C."/>
            <person name="Tsai Y.-C."/>
            <person name="Martin N."/>
            <person name="Korlach J."/>
            <person name="Wiedmann M."/>
        </authorList>
    </citation>
    <scope>NUCLEOTIDE SEQUENCE [LARGE SCALE GENOMIC DNA]</scope>
    <source>
        <strain evidence="6 7">DSM 14472</strain>
    </source>
</reference>
<dbReference type="GO" id="GO:0042802">
    <property type="term" value="F:identical protein binding"/>
    <property type="evidence" value="ECO:0007669"/>
    <property type="project" value="TreeGrafter"/>
</dbReference>
<dbReference type="HAMAP" id="MF_01107">
    <property type="entry name" value="ArgD_aminotrans_3"/>
    <property type="match status" value="1"/>
</dbReference>
<comment type="subunit">
    <text evidence="5">Homodimer.</text>
</comment>
<dbReference type="STRING" id="169760.PSTEL_24890"/>
<dbReference type="KEGG" id="pste:PSTEL_24890"/>
<dbReference type="InterPro" id="IPR050103">
    <property type="entry name" value="Class-III_PLP-dep_AT"/>
</dbReference>
<comment type="subcellular location">
    <subcellularLocation>
        <location evidence="5">Cytoplasm</location>
    </subcellularLocation>
</comment>
<keyword evidence="5" id="KW-0055">Arginine biosynthesis</keyword>
<dbReference type="UniPathway" id="UPA00068">
    <property type="reaction ID" value="UER00109"/>
</dbReference>
<dbReference type="GO" id="GO:0003992">
    <property type="term" value="F:N2-acetyl-L-ornithine:2-oxoglutarate 5-aminotransferase activity"/>
    <property type="evidence" value="ECO:0007669"/>
    <property type="project" value="UniProtKB-UniRule"/>
</dbReference>
<dbReference type="SUPFAM" id="SSF53383">
    <property type="entry name" value="PLP-dependent transferases"/>
    <property type="match status" value="1"/>
</dbReference>
<dbReference type="GO" id="GO:0006526">
    <property type="term" value="P:L-arginine biosynthetic process"/>
    <property type="evidence" value="ECO:0007669"/>
    <property type="project" value="UniProtKB-UniRule"/>
</dbReference>
<evidence type="ECO:0000256" key="5">
    <source>
        <dbReference type="HAMAP-Rule" id="MF_01107"/>
    </source>
</evidence>
<dbReference type="InterPro" id="IPR015421">
    <property type="entry name" value="PyrdxlP-dep_Trfase_major"/>
</dbReference>
<proteinExistence type="inferred from homology"/>
<evidence type="ECO:0000256" key="3">
    <source>
        <dbReference type="ARBA" id="ARBA00022679"/>
    </source>
</evidence>
<dbReference type="FunFam" id="3.40.640.10:FF:000004">
    <property type="entry name" value="Acetylornithine aminotransferase"/>
    <property type="match status" value="1"/>
</dbReference>
<keyword evidence="1 5" id="KW-0032">Aminotransferase</keyword>
<dbReference type="GO" id="GO:0030170">
    <property type="term" value="F:pyridoxal phosphate binding"/>
    <property type="evidence" value="ECO:0007669"/>
    <property type="project" value="InterPro"/>
</dbReference>
<dbReference type="EMBL" id="CP009286">
    <property type="protein sequence ID" value="AIQ65861.1"/>
    <property type="molecule type" value="Genomic_DNA"/>
</dbReference>
<dbReference type="InterPro" id="IPR015422">
    <property type="entry name" value="PyrdxlP-dep_Trfase_small"/>
</dbReference>
<dbReference type="Proteomes" id="UP000029507">
    <property type="component" value="Chromosome"/>
</dbReference>
<protein>
    <recommendedName>
        <fullName evidence="5">Acetylornithine aminotransferase</fullName>
        <shortName evidence="5">ACOAT</shortName>
        <ecNumber evidence="5">2.6.1.11</ecNumber>
    </recommendedName>
</protein>
<keyword evidence="3 5" id="KW-0808">Transferase</keyword>
<evidence type="ECO:0000256" key="4">
    <source>
        <dbReference type="ARBA" id="ARBA00022898"/>
    </source>
</evidence>
<dbReference type="HOGENOM" id="CLU_016922_10_1_9"/>
<dbReference type="PANTHER" id="PTHR11986:SF79">
    <property type="entry name" value="ACETYLORNITHINE AMINOTRANSFERASE, MITOCHONDRIAL"/>
    <property type="match status" value="1"/>
</dbReference>
<dbReference type="Gene3D" id="3.90.1150.10">
    <property type="entry name" value="Aspartate Aminotransferase, domain 1"/>
    <property type="match status" value="1"/>
</dbReference>
<feature type="binding site" evidence="5">
    <location>
        <position position="172"/>
    </location>
    <ligand>
        <name>N(2)-acetyl-L-ornithine</name>
        <dbReference type="ChEBI" id="CHEBI:57805"/>
    </ligand>
</feature>
<keyword evidence="5" id="KW-0963">Cytoplasm</keyword>
<comment type="catalytic activity">
    <reaction evidence="5">
        <text>N(2)-acetyl-L-ornithine + 2-oxoglutarate = N-acetyl-L-glutamate 5-semialdehyde + L-glutamate</text>
        <dbReference type="Rhea" id="RHEA:18049"/>
        <dbReference type="ChEBI" id="CHEBI:16810"/>
        <dbReference type="ChEBI" id="CHEBI:29123"/>
        <dbReference type="ChEBI" id="CHEBI:29985"/>
        <dbReference type="ChEBI" id="CHEBI:57805"/>
        <dbReference type="EC" id="2.6.1.11"/>
    </reaction>
</comment>
<dbReference type="AlphaFoldDB" id="A0A089LWG1"/>
<comment type="cofactor">
    <cofactor evidence="5">
        <name>pyridoxal 5'-phosphate</name>
        <dbReference type="ChEBI" id="CHEBI:597326"/>
    </cofactor>
    <text evidence="5">Binds 1 pyridoxal phosphate per subunit.</text>
</comment>
<dbReference type="PANTHER" id="PTHR11986">
    <property type="entry name" value="AMINOTRANSFERASE CLASS III"/>
    <property type="match status" value="1"/>
</dbReference>